<name>A0A085GB85_EWIA3</name>
<dbReference type="AlphaFoldDB" id="A0A085GB85"/>
<comment type="caution">
    <text evidence="1">The sequence shown here is derived from an EMBL/GenBank/DDBJ whole genome shotgun (WGS) entry which is preliminary data.</text>
</comment>
<keyword evidence="2" id="KW-1185">Reference proteome</keyword>
<dbReference type="EMBL" id="JMPJ01000052">
    <property type="protein sequence ID" value="KFC80980.1"/>
    <property type="molecule type" value="Genomic_DNA"/>
</dbReference>
<proteinExistence type="predicted"/>
<organism evidence="1 2">
    <name type="scientific">Ewingella americana (strain ATCC 33852 / DSM 4580 / CCUG 14506 / JCM 5911 / LMG 7869 / NCTC 12157 / CDC 1468-78)</name>
    <dbReference type="NCBI Taxonomy" id="910964"/>
    <lineage>
        <taxon>Bacteria</taxon>
        <taxon>Pseudomonadati</taxon>
        <taxon>Pseudomonadota</taxon>
        <taxon>Gammaproteobacteria</taxon>
        <taxon>Enterobacterales</taxon>
        <taxon>Yersiniaceae</taxon>
        <taxon>Ewingella</taxon>
    </lineage>
</organism>
<accession>A0A085GB85</accession>
<reference evidence="1 2" key="1">
    <citation type="submission" date="2014-05" db="EMBL/GenBank/DDBJ databases">
        <title>ATOL: Assembling a taxonomically balanced genome-scale reconstruction of the evolutionary history of the Enterobacteriaceae.</title>
        <authorList>
            <person name="Plunkett G.III."/>
            <person name="Neeno-Eckwall E.C."/>
            <person name="Glasner J.D."/>
            <person name="Perna N.T."/>
        </authorList>
    </citation>
    <scope>NUCLEOTIDE SEQUENCE [LARGE SCALE GENOMIC DNA]</scope>
    <source>
        <strain evidence="1 2">ATCC 33852</strain>
    </source>
</reference>
<protein>
    <submittedName>
        <fullName evidence="1">Uncharacterized protein</fullName>
    </submittedName>
</protein>
<evidence type="ECO:0000313" key="2">
    <source>
        <dbReference type="Proteomes" id="UP000028640"/>
    </source>
</evidence>
<dbReference type="STRING" id="910964.GEAM_1849"/>
<gene>
    <name evidence="1" type="ORF">GEAM_1849</name>
</gene>
<evidence type="ECO:0000313" key="1">
    <source>
        <dbReference type="EMBL" id="KFC80980.1"/>
    </source>
</evidence>
<sequence length="38" mass="4192">MSRINKSKAALSVKVVEATDDFDDFELTASALSVLQYQ</sequence>
<dbReference type="Proteomes" id="UP000028640">
    <property type="component" value="Unassembled WGS sequence"/>
</dbReference>